<protein>
    <submittedName>
        <fullName evidence="1">Uncharacterized protein</fullName>
    </submittedName>
</protein>
<evidence type="ECO:0000313" key="1">
    <source>
        <dbReference type="EMBL" id="JAI07370.1"/>
    </source>
</evidence>
<dbReference type="EMBL" id="GBXM01001208">
    <property type="protein sequence ID" value="JAI07370.1"/>
    <property type="molecule type" value="Transcribed_RNA"/>
</dbReference>
<proteinExistence type="predicted"/>
<accession>A0A0E9XXK0</accession>
<reference evidence="1" key="2">
    <citation type="journal article" date="2015" name="Fish Shellfish Immunol.">
        <title>Early steps in the European eel (Anguilla anguilla)-Vibrio vulnificus interaction in the gills: Role of the RtxA13 toxin.</title>
        <authorList>
            <person name="Callol A."/>
            <person name="Pajuelo D."/>
            <person name="Ebbesson L."/>
            <person name="Teles M."/>
            <person name="MacKenzie S."/>
            <person name="Amaro C."/>
        </authorList>
    </citation>
    <scope>NUCLEOTIDE SEQUENCE</scope>
</reference>
<organism evidence="1">
    <name type="scientific">Anguilla anguilla</name>
    <name type="common">European freshwater eel</name>
    <name type="synonym">Muraena anguilla</name>
    <dbReference type="NCBI Taxonomy" id="7936"/>
    <lineage>
        <taxon>Eukaryota</taxon>
        <taxon>Metazoa</taxon>
        <taxon>Chordata</taxon>
        <taxon>Craniata</taxon>
        <taxon>Vertebrata</taxon>
        <taxon>Euteleostomi</taxon>
        <taxon>Actinopterygii</taxon>
        <taxon>Neopterygii</taxon>
        <taxon>Teleostei</taxon>
        <taxon>Anguilliformes</taxon>
        <taxon>Anguillidae</taxon>
        <taxon>Anguilla</taxon>
    </lineage>
</organism>
<dbReference type="AlphaFoldDB" id="A0A0E9XXK0"/>
<reference evidence="1" key="1">
    <citation type="submission" date="2014-11" db="EMBL/GenBank/DDBJ databases">
        <authorList>
            <person name="Amaro Gonzalez C."/>
        </authorList>
    </citation>
    <scope>NUCLEOTIDE SEQUENCE</scope>
</reference>
<name>A0A0E9XXK0_ANGAN</name>
<sequence>MYSRKHLYTPTSENIFSENAKARSATMGPK</sequence>